<sequence length="281" mass="29732">MRFVSFLVVFCFAVPAFAEFSSVRPMPRPVSEAVPVIAAQVAVAQGAAVSPTRSIRPPRRPDMAVILAQAAPRNPGKGLLGWLFGSKKASAPQPSPEQAPKSVPKSAPSVKGSVCQDPAIRGVSIPDIKGAQRGCGVKNPVRVSEIDGVRLSVAATMDCDTARALRTWVTQKLQPAFGGARVTELQVAAHYACRGRNNKKSARTSEHGRGKAIDISGFTLADGRNLSILKHYKGGQGKAIRAAHKGACGIFGTTLGPGSDGYHENHLHFDTARYRGGPYCK</sequence>
<proteinExistence type="predicted"/>
<protein>
    <submittedName>
        <fullName evidence="4">Uncharacterized conserved protein</fullName>
    </submittedName>
</protein>
<feature type="compositionally biased region" description="Low complexity" evidence="1">
    <location>
        <begin position="88"/>
        <end position="102"/>
    </location>
</feature>
<reference evidence="4 5" key="1">
    <citation type="submission" date="2016-10" db="EMBL/GenBank/DDBJ databases">
        <authorList>
            <person name="de Groot N.N."/>
        </authorList>
    </citation>
    <scope>NUCLEOTIDE SEQUENCE [LARGE SCALE GENOMIC DNA]</scope>
    <source>
        <strain evidence="4 5">CGMCC 1.10836</strain>
    </source>
</reference>
<dbReference type="InterPro" id="IPR009683">
    <property type="entry name" value="Extensin-like_C"/>
</dbReference>
<dbReference type="EMBL" id="FOCO01000012">
    <property type="protein sequence ID" value="SEN35506.1"/>
    <property type="molecule type" value="Genomic_DNA"/>
</dbReference>
<evidence type="ECO:0000259" key="3">
    <source>
        <dbReference type="Pfam" id="PF06904"/>
    </source>
</evidence>
<dbReference type="STRING" id="1077947.SAMN05216227_101219"/>
<keyword evidence="2" id="KW-0732">Signal</keyword>
<dbReference type="Proteomes" id="UP000183002">
    <property type="component" value="Unassembled WGS sequence"/>
</dbReference>
<dbReference type="OrthoDB" id="9809788at2"/>
<feature type="domain" description="Extensin-like C-terminal" evidence="3">
    <location>
        <begin position="128"/>
        <end position="281"/>
    </location>
</feature>
<feature type="chain" id="PRO_5010176428" evidence="2">
    <location>
        <begin position="19"/>
        <end position="281"/>
    </location>
</feature>
<gene>
    <name evidence="4" type="ORF">SAMN05216227_101219</name>
</gene>
<dbReference type="Pfam" id="PF06904">
    <property type="entry name" value="Extensin-like_C"/>
    <property type="match status" value="1"/>
</dbReference>
<organism evidence="4 5">
    <name type="scientific">Pseudorhodobacter antarcticus</name>
    <dbReference type="NCBI Taxonomy" id="1077947"/>
    <lineage>
        <taxon>Bacteria</taxon>
        <taxon>Pseudomonadati</taxon>
        <taxon>Pseudomonadota</taxon>
        <taxon>Alphaproteobacteria</taxon>
        <taxon>Rhodobacterales</taxon>
        <taxon>Paracoccaceae</taxon>
        <taxon>Pseudorhodobacter</taxon>
    </lineage>
</organism>
<evidence type="ECO:0000313" key="4">
    <source>
        <dbReference type="EMBL" id="SEN35506.1"/>
    </source>
</evidence>
<feature type="region of interest" description="Disordered" evidence="1">
    <location>
        <begin position="88"/>
        <end position="113"/>
    </location>
</feature>
<dbReference type="AlphaFoldDB" id="A0A1H8FUW6"/>
<accession>A0A1H8FUW6</accession>
<name>A0A1H8FUW6_9RHOB</name>
<feature type="signal peptide" evidence="2">
    <location>
        <begin position="1"/>
        <end position="18"/>
    </location>
</feature>
<evidence type="ECO:0000256" key="2">
    <source>
        <dbReference type="SAM" id="SignalP"/>
    </source>
</evidence>
<evidence type="ECO:0000313" key="5">
    <source>
        <dbReference type="Proteomes" id="UP000183002"/>
    </source>
</evidence>
<keyword evidence="5" id="KW-1185">Reference proteome</keyword>
<evidence type="ECO:0000256" key="1">
    <source>
        <dbReference type="SAM" id="MobiDB-lite"/>
    </source>
</evidence>